<reference evidence="1 2" key="1">
    <citation type="submission" date="2016-10" db="EMBL/GenBank/DDBJ databases">
        <authorList>
            <person name="de Groot N.N."/>
        </authorList>
    </citation>
    <scope>NUCLEOTIDE SEQUENCE [LARGE SCALE GENOMIC DNA]</scope>
    <source>
        <strain evidence="1 2">DSM 23048</strain>
    </source>
</reference>
<dbReference type="RefSeq" id="WP_242651226.1">
    <property type="nucleotide sequence ID" value="NZ_FNYS01000018.1"/>
</dbReference>
<dbReference type="EMBL" id="FNYS01000018">
    <property type="protein sequence ID" value="SEJ23783.1"/>
    <property type="molecule type" value="Genomic_DNA"/>
</dbReference>
<proteinExistence type="predicted"/>
<gene>
    <name evidence="1" type="ORF">SAMN04488018_11851</name>
</gene>
<name>A0A1H6X3P8_9FLAO</name>
<dbReference type="GeneID" id="82258987"/>
<dbReference type="Proteomes" id="UP000183077">
    <property type="component" value="Unassembled WGS sequence"/>
</dbReference>
<organism evidence="1 2">
    <name type="scientific">Myroides marinus</name>
    <dbReference type="NCBI Taxonomy" id="703342"/>
    <lineage>
        <taxon>Bacteria</taxon>
        <taxon>Pseudomonadati</taxon>
        <taxon>Bacteroidota</taxon>
        <taxon>Flavobacteriia</taxon>
        <taxon>Flavobacteriales</taxon>
        <taxon>Flavobacteriaceae</taxon>
        <taxon>Myroides</taxon>
    </lineage>
</organism>
<sequence length="153" mass="16882">MKKRVITIGVLMMSGLAFSQVGIGTKAPHRSALLELKAGAGEYRGMLIPRIPLKDSKDVSQINKGDVAESLLVFNTTDGNGLTPGFYYWKGKEWLRLLNNQDAIDNLDNFPKNEVMGKEGDQLVLRDTRGHAVKTPIQDLNIVTTIKEIESGK</sequence>
<dbReference type="AlphaFoldDB" id="A0A1H6X3P8"/>
<evidence type="ECO:0000313" key="1">
    <source>
        <dbReference type="EMBL" id="SEJ23783.1"/>
    </source>
</evidence>
<evidence type="ECO:0000313" key="2">
    <source>
        <dbReference type="Proteomes" id="UP000183077"/>
    </source>
</evidence>
<protein>
    <submittedName>
        <fullName evidence="1">Uncharacterized protein</fullName>
    </submittedName>
</protein>
<accession>A0A1H6X3P8</accession>